<dbReference type="InterPro" id="IPR007833">
    <property type="entry name" value="Capsule_polysaccharide_synth"/>
</dbReference>
<organism evidence="1 2">
    <name type="scientific">Pseudoalteromonas luteoviolacea NCIMB 1942</name>
    <dbReference type="NCBI Taxonomy" id="1365253"/>
    <lineage>
        <taxon>Bacteria</taxon>
        <taxon>Pseudomonadati</taxon>
        <taxon>Pseudomonadota</taxon>
        <taxon>Gammaproteobacteria</taxon>
        <taxon>Alteromonadales</taxon>
        <taxon>Pseudoalteromonadaceae</taxon>
        <taxon>Pseudoalteromonas</taxon>
    </lineage>
</organism>
<sequence>MTSKKRTILMKFNNLNQSEALVCIGRCNNFNDITLRFSKEFLGLEKYTTISEYPGADHFVDLQKQNISDLHSDGWLAVKNTISIEEVILKDRLLRNISYFEAKELVVKVAKYFYELYSKNNFKVLVVHPVDNYVMDVMVQMAEKFNIAVYGVCAFFVGGYKRVSVFGEHNAIREVSQEEVQTFKKKITDKYKSPMVSSFSKAFKSSVSYYFKYKLKYLYFYLLKYKLLGRLEYDYISTPHAATVNKLTDLFPFKYFSTTLPEKVSDNDIYIPMHYHPEATIEYWASDTTFVDYLTSLIEVVRKLSDEGFNVYLKEHPAMCFRQDKSLYKKLLNIKNVKIINPYVETGQVLDMFNNVAVWTGSTGIEALLNDKKVYFISSNYYFSKQSDSLYEIKQFETEEEKDDFVEHILSNTIVW</sequence>
<dbReference type="RefSeq" id="WP_155730639.1">
    <property type="nucleotide sequence ID" value="NZ_AUXT01000192.1"/>
</dbReference>
<evidence type="ECO:0008006" key="3">
    <source>
        <dbReference type="Google" id="ProtNLM"/>
    </source>
</evidence>
<dbReference type="GO" id="GO:0000271">
    <property type="term" value="P:polysaccharide biosynthetic process"/>
    <property type="evidence" value="ECO:0007669"/>
    <property type="project" value="InterPro"/>
</dbReference>
<name>A0A166ZJK0_9GAMM</name>
<reference evidence="1 2" key="1">
    <citation type="submission" date="2013-07" db="EMBL/GenBank/DDBJ databases">
        <title>Comparative Genomic and Metabolomic Analysis of Twelve Strains of Pseudoalteromonas luteoviolacea.</title>
        <authorList>
            <person name="Vynne N.G."/>
            <person name="Mansson M."/>
            <person name="Gram L."/>
        </authorList>
    </citation>
    <scope>NUCLEOTIDE SEQUENCE [LARGE SCALE GENOMIC DNA]</scope>
    <source>
        <strain evidence="1 2">NCIMB 1942</strain>
    </source>
</reference>
<dbReference type="Proteomes" id="UP000076587">
    <property type="component" value="Unassembled WGS sequence"/>
</dbReference>
<dbReference type="EMBL" id="AUXT01000192">
    <property type="protein sequence ID" value="KZN44378.1"/>
    <property type="molecule type" value="Genomic_DNA"/>
</dbReference>
<dbReference type="Pfam" id="PF05159">
    <property type="entry name" value="Capsule_synth"/>
    <property type="match status" value="1"/>
</dbReference>
<dbReference type="AlphaFoldDB" id="A0A166ZJK0"/>
<accession>A0A166ZJK0</accession>
<proteinExistence type="predicted"/>
<gene>
    <name evidence="1" type="ORF">N482_16555</name>
</gene>
<dbReference type="GO" id="GO:0015774">
    <property type="term" value="P:polysaccharide transport"/>
    <property type="evidence" value="ECO:0007669"/>
    <property type="project" value="InterPro"/>
</dbReference>
<dbReference type="OrthoDB" id="6280052at2"/>
<protein>
    <recommendedName>
        <fullName evidence="3">Capsule polysaccharide biosynthesis protein</fullName>
    </recommendedName>
</protein>
<evidence type="ECO:0000313" key="2">
    <source>
        <dbReference type="Proteomes" id="UP000076587"/>
    </source>
</evidence>
<evidence type="ECO:0000313" key="1">
    <source>
        <dbReference type="EMBL" id="KZN44378.1"/>
    </source>
</evidence>
<comment type="caution">
    <text evidence="1">The sequence shown here is derived from an EMBL/GenBank/DDBJ whole genome shotgun (WGS) entry which is preliminary data.</text>
</comment>
<dbReference type="PATRIC" id="fig|1365253.3.peg.4048"/>